<dbReference type="Pfam" id="PF16094">
    <property type="entry name" value="PAC1"/>
    <property type="match status" value="1"/>
</dbReference>
<feature type="coiled-coil region" evidence="5">
    <location>
        <begin position="554"/>
        <end position="591"/>
    </location>
</feature>
<evidence type="ECO:0000256" key="6">
    <source>
        <dbReference type="SAM" id="MobiDB-lite"/>
    </source>
</evidence>
<feature type="transmembrane region" description="Helical" evidence="7">
    <location>
        <begin position="873"/>
        <end position="894"/>
    </location>
</feature>
<evidence type="ECO:0000313" key="9">
    <source>
        <dbReference type="EMBL" id="TWW75308.1"/>
    </source>
</evidence>
<dbReference type="InterPro" id="IPR036259">
    <property type="entry name" value="MFS_trans_sf"/>
</dbReference>
<reference evidence="9 10" key="1">
    <citation type="submission" date="2019-04" db="EMBL/GenBank/DDBJ databases">
        <title>Chromosome genome assembly for Takifugu flavidus.</title>
        <authorList>
            <person name="Xiao S."/>
        </authorList>
    </citation>
    <scope>NUCLEOTIDE SEQUENCE [LARGE SCALE GENOMIC DNA]</scope>
    <source>
        <strain evidence="9">HTHZ2018</strain>
        <tissue evidence="9">Muscle</tissue>
    </source>
</reference>
<evidence type="ECO:0000256" key="7">
    <source>
        <dbReference type="SAM" id="Phobius"/>
    </source>
</evidence>
<feature type="transmembrane region" description="Helical" evidence="7">
    <location>
        <begin position="991"/>
        <end position="1012"/>
    </location>
</feature>
<evidence type="ECO:0000259" key="8">
    <source>
        <dbReference type="PROSITE" id="PS50850"/>
    </source>
</evidence>
<organism evidence="9 10">
    <name type="scientific">Takifugu flavidus</name>
    <name type="common">sansaifugu</name>
    <dbReference type="NCBI Taxonomy" id="433684"/>
    <lineage>
        <taxon>Eukaryota</taxon>
        <taxon>Metazoa</taxon>
        <taxon>Chordata</taxon>
        <taxon>Craniata</taxon>
        <taxon>Vertebrata</taxon>
        <taxon>Euteleostomi</taxon>
        <taxon>Actinopterygii</taxon>
        <taxon>Neopterygii</taxon>
        <taxon>Teleostei</taxon>
        <taxon>Neoteleostei</taxon>
        <taxon>Acanthomorphata</taxon>
        <taxon>Eupercaria</taxon>
        <taxon>Tetraodontiformes</taxon>
        <taxon>Tetradontoidea</taxon>
        <taxon>Tetraodontidae</taxon>
        <taxon>Takifugu</taxon>
    </lineage>
</organism>
<dbReference type="PANTHER" id="PTHR43184">
    <property type="entry name" value="MAJOR FACILITATOR SUPERFAMILY TRANSPORTER 16, ISOFORM B"/>
    <property type="match status" value="1"/>
</dbReference>
<feature type="transmembrane region" description="Helical" evidence="7">
    <location>
        <begin position="951"/>
        <end position="971"/>
    </location>
</feature>
<keyword evidence="4 7" id="KW-0472">Membrane</keyword>
<evidence type="ECO:0000256" key="5">
    <source>
        <dbReference type="SAM" id="Coils"/>
    </source>
</evidence>
<gene>
    <name evidence="9" type="ORF">D4764_14G0013110</name>
</gene>
<dbReference type="InterPro" id="IPR016565">
    <property type="entry name" value="Proteasome_assmbl_chp_1"/>
</dbReference>
<sequence length="1047" mass="118402">MATFFGEVLSVFSRAVEEDEDDLSDNEEDEQIRRELEEKRVVHLHWNPEVTECLKSGNKLKCSDFILAVGPNAARFLSVHALTSANWDTVGHSSLWNERNQTTTGQTSVEPACVFHRQKDNPSVLICQVTCYIAEDQLFQWTEKVFDCLQHRQLNVTVLSDSSVAEYKAADYLHCSSAPFLRSLHSSTYNGKSVCPSLEQPNIFTGLPAAVLSHCEVHRIPAVVYQCYSDVLGADSVTMETYNPVLTSLGKSIQLDPAPSTDVLRKFSRTSNIQSGKQEHRSSRSTKVLAERNQAVVPVGAWVEVEHDFLENPADAALLAEEIQTERMRETEENLRRFQRKLNPEGLIHHEQVWTQHVWAGETLLSAGHAAQHSLNDIQESGEDMRQVRLRLAACRVTPCEEKASQPPGEKRNIASSKHKSASYINDEDEEGGEDVQSFTTHHDCLLVKQKLPGQTWDSTAQSKQESDPSSQSCMSTTKILWPLTDHEKELKKQRQSHFQMHRRLCMNVERRQVKENEQHKKHLKRTASIKAEKERLRLEEERRLERDLQLGAERKKLQEREQLILERLRLEEEERAAELQRRKQEKEKVDARFIQALKARLKERLSQVHIELPPLCFCAASFWDTHPETCANNCVFHNNHKVWPPGSTSQFQGSAVSDRCFLLLYRGSILLLTFLFYTSYHLSRKPISIVKSQLHRNCSELIPPAGLNISDNETWCDWVPFDQSNYKTLFGILDNCFLVAYAIGMFFSGIFGERLPLRYYLSFGMLMSGLFTCLFGLGYYWEIHSLLFYAFIQASKKCRSTLRNQSYPLGYITVMNGLMQTTGWPAVVACVGNWFGKGKRGFIMGVWNSHTSVGNILGSLIAGVYVSSAWGMSFIVPGLIIAATGVICFFFLVEKPEDVNCSPPQHNLRSNEGMINGSVTTESAEVIEEHAEAISFVGALCIPGVVEFSLCLLFAKLVSYTFLYWLPLYISNIVHFDAKDAGDLSTLFDVGGIVGMLLLCGGLVNGPYALITTAVSADLFLSRLVFKEVQGWCRSCVPQSRGFREF</sequence>
<evidence type="ECO:0000256" key="2">
    <source>
        <dbReference type="ARBA" id="ARBA00022692"/>
    </source>
</evidence>
<feature type="transmembrane region" description="Helical" evidence="7">
    <location>
        <begin position="847"/>
        <end position="867"/>
    </location>
</feature>
<dbReference type="PROSITE" id="PS50850">
    <property type="entry name" value="MFS"/>
    <property type="match status" value="1"/>
</dbReference>
<comment type="subcellular location">
    <subcellularLocation>
        <location evidence="1">Membrane</location>
        <topology evidence="1">Multi-pass membrane protein</topology>
    </subcellularLocation>
</comment>
<feature type="region of interest" description="Disordered" evidence="6">
    <location>
        <begin position="457"/>
        <end position="476"/>
    </location>
</feature>
<feature type="domain" description="Major facilitator superfamily (MFS) profile" evidence="8">
    <location>
        <begin position="673"/>
        <end position="1047"/>
    </location>
</feature>
<evidence type="ECO:0000313" key="10">
    <source>
        <dbReference type="Proteomes" id="UP000324091"/>
    </source>
</evidence>
<evidence type="ECO:0000256" key="3">
    <source>
        <dbReference type="ARBA" id="ARBA00022989"/>
    </source>
</evidence>
<dbReference type="PANTHER" id="PTHR43184:SF9">
    <property type="entry name" value="GLUCOSE-6-PHOSPHATE EXCHANGER SLC37A2"/>
    <property type="match status" value="1"/>
</dbReference>
<dbReference type="GO" id="GO:0005789">
    <property type="term" value="C:endoplasmic reticulum membrane"/>
    <property type="evidence" value="ECO:0007669"/>
    <property type="project" value="TreeGrafter"/>
</dbReference>
<accession>A0A5C6P9C6</accession>
<dbReference type="GO" id="GO:0035435">
    <property type="term" value="P:phosphate ion transmembrane transport"/>
    <property type="evidence" value="ECO:0007669"/>
    <property type="project" value="TreeGrafter"/>
</dbReference>
<name>A0A5C6P9C6_9TELE</name>
<dbReference type="GO" id="GO:0061513">
    <property type="term" value="F:glucose 6-phosphate:phosphate antiporter activity"/>
    <property type="evidence" value="ECO:0007669"/>
    <property type="project" value="TreeGrafter"/>
</dbReference>
<dbReference type="GO" id="GO:0043248">
    <property type="term" value="P:proteasome assembly"/>
    <property type="evidence" value="ECO:0007669"/>
    <property type="project" value="InterPro"/>
</dbReference>
<keyword evidence="2 7" id="KW-0812">Transmembrane</keyword>
<keyword evidence="10" id="KW-1185">Reference proteome</keyword>
<dbReference type="InterPro" id="IPR011701">
    <property type="entry name" value="MFS"/>
</dbReference>
<evidence type="ECO:0000256" key="4">
    <source>
        <dbReference type="ARBA" id="ARBA00023136"/>
    </source>
</evidence>
<dbReference type="AlphaFoldDB" id="A0A5C6P9C6"/>
<protein>
    <submittedName>
        <fullName evidence="9">Glucose-6-phosphate exchanger SLC37A2</fullName>
    </submittedName>
</protein>
<feature type="compositionally biased region" description="Basic and acidic residues" evidence="6">
    <location>
        <begin position="400"/>
        <end position="413"/>
    </location>
</feature>
<keyword evidence="5" id="KW-0175">Coiled coil</keyword>
<dbReference type="Pfam" id="PF07690">
    <property type="entry name" value="MFS_1"/>
    <property type="match status" value="1"/>
</dbReference>
<feature type="region of interest" description="Disordered" evidence="6">
    <location>
        <begin position="400"/>
        <end position="438"/>
    </location>
</feature>
<evidence type="ECO:0000256" key="1">
    <source>
        <dbReference type="ARBA" id="ARBA00004141"/>
    </source>
</evidence>
<dbReference type="InterPro" id="IPR020846">
    <property type="entry name" value="MFS_dom"/>
</dbReference>
<feature type="transmembrane region" description="Helical" evidence="7">
    <location>
        <begin position="758"/>
        <end position="782"/>
    </location>
</feature>
<feature type="transmembrane region" description="Helical" evidence="7">
    <location>
        <begin position="730"/>
        <end position="752"/>
    </location>
</feature>
<dbReference type="SUPFAM" id="SSF103473">
    <property type="entry name" value="MFS general substrate transporter"/>
    <property type="match status" value="1"/>
</dbReference>
<proteinExistence type="predicted"/>
<dbReference type="EMBL" id="RHFK02000006">
    <property type="protein sequence ID" value="TWW75308.1"/>
    <property type="molecule type" value="Genomic_DNA"/>
</dbReference>
<dbReference type="Proteomes" id="UP000324091">
    <property type="component" value="Chromosome 14"/>
</dbReference>
<keyword evidence="3 7" id="KW-1133">Transmembrane helix</keyword>
<comment type="caution">
    <text evidence="9">The sequence shown here is derived from an EMBL/GenBank/DDBJ whole genome shotgun (WGS) entry which is preliminary data.</text>
</comment>
<dbReference type="Gene3D" id="1.20.1250.20">
    <property type="entry name" value="MFS general substrate transporter like domains"/>
    <property type="match status" value="2"/>
</dbReference>